<feature type="transmembrane region" description="Helical" evidence="1">
    <location>
        <begin position="136"/>
        <end position="158"/>
    </location>
</feature>
<keyword evidence="3" id="KW-1185">Reference proteome</keyword>
<organism evidence="2 3">
    <name type="scientific">Actinomadura fibrosa</name>
    <dbReference type="NCBI Taxonomy" id="111802"/>
    <lineage>
        <taxon>Bacteria</taxon>
        <taxon>Bacillati</taxon>
        <taxon>Actinomycetota</taxon>
        <taxon>Actinomycetes</taxon>
        <taxon>Streptosporangiales</taxon>
        <taxon>Thermomonosporaceae</taxon>
        <taxon>Actinomadura</taxon>
    </lineage>
</organism>
<dbReference type="Gene3D" id="1.20.1530.20">
    <property type="match status" value="1"/>
</dbReference>
<keyword evidence="1" id="KW-0812">Transmembrane</keyword>
<dbReference type="Proteomes" id="UP001597063">
    <property type="component" value="Unassembled WGS sequence"/>
</dbReference>
<evidence type="ECO:0000313" key="3">
    <source>
        <dbReference type="Proteomes" id="UP001597063"/>
    </source>
</evidence>
<reference evidence="3" key="1">
    <citation type="journal article" date="2019" name="Int. J. Syst. Evol. Microbiol.">
        <title>The Global Catalogue of Microorganisms (GCM) 10K type strain sequencing project: providing services to taxonomists for standard genome sequencing and annotation.</title>
        <authorList>
            <consortium name="The Broad Institute Genomics Platform"/>
            <consortium name="The Broad Institute Genome Sequencing Center for Infectious Disease"/>
            <person name="Wu L."/>
            <person name="Ma J."/>
        </authorList>
    </citation>
    <scope>NUCLEOTIDE SEQUENCE [LARGE SCALE GENOMIC DNA]</scope>
    <source>
        <strain evidence="3">JCM 9371</strain>
    </source>
</reference>
<feature type="transmembrane region" description="Helical" evidence="1">
    <location>
        <begin position="209"/>
        <end position="228"/>
    </location>
</feature>
<feature type="transmembrane region" description="Helical" evidence="1">
    <location>
        <begin position="170"/>
        <end position="188"/>
    </location>
</feature>
<dbReference type="PANTHER" id="PTHR18640">
    <property type="entry name" value="SOLUTE CARRIER FAMILY 10 MEMBER 7"/>
    <property type="match status" value="1"/>
</dbReference>
<keyword evidence="1" id="KW-0472">Membrane</keyword>
<feature type="transmembrane region" description="Helical" evidence="1">
    <location>
        <begin position="76"/>
        <end position="97"/>
    </location>
</feature>
<dbReference type="InterPro" id="IPR016833">
    <property type="entry name" value="Put_Na-Bile_cotransptr"/>
</dbReference>
<dbReference type="Pfam" id="PF13593">
    <property type="entry name" value="SBF_like"/>
    <property type="match status" value="1"/>
</dbReference>
<keyword evidence="1" id="KW-1133">Transmembrane helix</keyword>
<comment type="caution">
    <text evidence="2">The sequence shown here is derived from an EMBL/GenBank/DDBJ whole genome shotgun (WGS) entry which is preliminary data.</text>
</comment>
<accession>A0ABW2XHW2</accession>
<name>A0ABW2XHW2_9ACTN</name>
<protein>
    <submittedName>
        <fullName evidence="2">Bile acid:sodium symporter family protein</fullName>
    </submittedName>
</protein>
<dbReference type="EMBL" id="JBHTGP010000006">
    <property type="protein sequence ID" value="MFD0685542.1"/>
    <property type="molecule type" value="Genomic_DNA"/>
</dbReference>
<feature type="transmembrane region" description="Helical" evidence="1">
    <location>
        <begin position="234"/>
        <end position="258"/>
    </location>
</feature>
<proteinExistence type="predicted"/>
<dbReference type="PIRSF" id="PIRSF026166">
    <property type="entry name" value="UCP026166"/>
    <property type="match status" value="1"/>
</dbReference>
<feature type="transmembrane region" description="Helical" evidence="1">
    <location>
        <begin position="103"/>
        <end position="124"/>
    </location>
</feature>
<sequence>MRVVTAALTRLHIDPYIAAILCSVGIAAMIPARGPAATALDHAGTVAITVLFFLYGARLSTAEALRGLRHWRLHTAITSVTFLVFPALAVACALLVPEILDEPLYAGVVFLCVLPSTVQSSITLTSMARGNEAGAICSASLSNLLGVLLTPLLAAALIEAGHGGGFSLDALGDIAVRLLLPFLAGQLVQRWIGDRVRARRGLLSRYDRGVILLVVYTAFSKGVVAGVWDGLAPATLGVLALVIALLLAVALAIAELIARAAGFSGEDRVAILFCGSQKSLASGLPMAAVLFADATVSTTVLPLMLYHQMQLLVCSWLAQRFATRPAPVPDAATAAA</sequence>
<feature type="transmembrane region" description="Helical" evidence="1">
    <location>
        <begin position="36"/>
        <end position="55"/>
    </location>
</feature>
<dbReference type="PANTHER" id="PTHR18640:SF5">
    <property type="entry name" value="SODIUM_BILE ACID COTRANSPORTER 7"/>
    <property type="match status" value="1"/>
</dbReference>
<dbReference type="InterPro" id="IPR038770">
    <property type="entry name" value="Na+/solute_symporter_sf"/>
</dbReference>
<dbReference type="RefSeq" id="WP_131755507.1">
    <property type="nucleotide sequence ID" value="NZ_CAACUY010000006.1"/>
</dbReference>
<feature type="transmembrane region" description="Helical" evidence="1">
    <location>
        <begin position="12"/>
        <end position="30"/>
    </location>
</feature>
<gene>
    <name evidence="2" type="ORF">ACFQZM_13605</name>
</gene>
<evidence type="ECO:0000256" key="1">
    <source>
        <dbReference type="SAM" id="Phobius"/>
    </source>
</evidence>
<evidence type="ECO:0000313" key="2">
    <source>
        <dbReference type="EMBL" id="MFD0685542.1"/>
    </source>
</evidence>